<dbReference type="EMBL" id="VTRU01000012">
    <property type="protein sequence ID" value="TZF92191.1"/>
    <property type="molecule type" value="Genomic_DNA"/>
</dbReference>
<keyword evidence="2" id="KW-1185">Reference proteome</keyword>
<accession>A0A5D8ZBI4</accession>
<organism evidence="1 2">
    <name type="scientific">Chryseobacterium panacisoli</name>
    <dbReference type="NCBI Taxonomy" id="1807141"/>
    <lineage>
        <taxon>Bacteria</taxon>
        <taxon>Pseudomonadati</taxon>
        <taxon>Bacteroidota</taxon>
        <taxon>Flavobacteriia</taxon>
        <taxon>Flavobacteriales</taxon>
        <taxon>Weeksellaceae</taxon>
        <taxon>Chryseobacterium group</taxon>
        <taxon>Chryseobacterium</taxon>
    </lineage>
</organism>
<evidence type="ECO:0000313" key="1">
    <source>
        <dbReference type="EMBL" id="TZF92191.1"/>
    </source>
</evidence>
<dbReference type="AlphaFoldDB" id="A0A5D8ZBI4"/>
<evidence type="ECO:0008006" key="3">
    <source>
        <dbReference type="Google" id="ProtNLM"/>
    </source>
</evidence>
<reference evidence="1 2" key="1">
    <citation type="submission" date="2019-08" db="EMBL/GenBank/DDBJ databases">
        <title>Draft genome sequence of Chryseobacterium sp. Gsoil 183.</title>
        <authorList>
            <person name="Im W.-T."/>
        </authorList>
    </citation>
    <scope>NUCLEOTIDE SEQUENCE [LARGE SCALE GENOMIC DNA]</scope>
    <source>
        <strain evidence="1 2">Gsoil 183</strain>
    </source>
</reference>
<proteinExistence type="predicted"/>
<sequence>MKDILFLFFPAILCSCQTTNIKISSEPIDITRKIISIKQDKMVSILIADNMDIIEIFKPTNSNTCTKIELGKKYSFKVTSVSGLIQQGGDSPKIYVLSDSTIIKYNNYYTAEEDQNICIK</sequence>
<dbReference type="Proteomes" id="UP000323884">
    <property type="component" value="Unassembled WGS sequence"/>
</dbReference>
<dbReference type="OrthoDB" id="1270035at2"/>
<dbReference type="RefSeq" id="WP_149389415.1">
    <property type="nucleotide sequence ID" value="NZ_VTRU01000012.1"/>
</dbReference>
<dbReference type="PROSITE" id="PS51257">
    <property type="entry name" value="PROKAR_LIPOPROTEIN"/>
    <property type="match status" value="1"/>
</dbReference>
<comment type="caution">
    <text evidence="1">The sequence shown here is derived from an EMBL/GenBank/DDBJ whole genome shotgun (WGS) entry which is preliminary data.</text>
</comment>
<gene>
    <name evidence="1" type="ORF">FW781_22190</name>
</gene>
<name>A0A5D8ZBI4_9FLAO</name>
<protein>
    <recommendedName>
        <fullName evidence="3">Lipoprotein</fullName>
    </recommendedName>
</protein>
<evidence type="ECO:0000313" key="2">
    <source>
        <dbReference type="Proteomes" id="UP000323884"/>
    </source>
</evidence>